<evidence type="ECO:0000313" key="2">
    <source>
        <dbReference type="EMBL" id="GAA0865819.1"/>
    </source>
</evidence>
<feature type="transmembrane region" description="Helical" evidence="1">
    <location>
        <begin position="29"/>
        <end position="49"/>
    </location>
</feature>
<dbReference type="EMBL" id="BAAACP010000018">
    <property type="protein sequence ID" value="GAA0865819.1"/>
    <property type="molecule type" value="Genomic_DNA"/>
</dbReference>
<dbReference type="Proteomes" id="UP001400965">
    <property type="component" value="Unassembled WGS sequence"/>
</dbReference>
<dbReference type="RefSeq" id="WP_346046479.1">
    <property type="nucleotide sequence ID" value="NZ_BAAACP010000018.1"/>
</dbReference>
<reference evidence="3" key="1">
    <citation type="journal article" date="2019" name="Int. J. Syst. Evol. Microbiol.">
        <title>The Global Catalogue of Microorganisms (GCM) 10K type strain sequencing project: providing services to taxonomists for standard genome sequencing and annotation.</title>
        <authorList>
            <consortium name="The Broad Institute Genomics Platform"/>
            <consortium name="The Broad Institute Genome Sequencing Center for Infectious Disease"/>
            <person name="Wu L."/>
            <person name="Ma J."/>
        </authorList>
    </citation>
    <scope>NUCLEOTIDE SEQUENCE [LARGE SCALE GENOMIC DNA]</scope>
    <source>
        <strain evidence="3">JCM 6486</strain>
    </source>
</reference>
<keyword evidence="1" id="KW-0812">Transmembrane</keyword>
<gene>
    <name evidence="2" type="ORF">GCM10008917_24800</name>
</gene>
<feature type="transmembrane region" description="Helical" evidence="1">
    <location>
        <begin position="7"/>
        <end position="23"/>
    </location>
</feature>
<keyword evidence="1" id="KW-1133">Transmembrane helix</keyword>
<keyword evidence="1" id="KW-0472">Membrane</keyword>
<accession>A0ABP3XJP5</accession>
<organism evidence="2 3">
    <name type="scientific">Paraclostridium tenue</name>
    <dbReference type="NCBI Taxonomy" id="1737"/>
    <lineage>
        <taxon>Bacteria</taxon>
        <taxon>Bacillati</taxon>
        <taxon>Bacillota</taxon>
        <taxon>Clostridia</taxon>
        <taxon>Peptostreptococcales</taxon>
        <taxon>Peptostreptococcaceae</taxon>
        <taxon>Paraclostridium</taxon>
    </lineage>
</organism>
<name>A0ABP3XJP5_9FIRM</name>
<comment type="caution">
    <text evidence="2">The sequence shown here is derived from an EMBL/GenBank/DDBJ whole genome shotgun (WGS) entry which is preliminary data.</text>
</comment>
<protein>
    <submittedName>
        <fullName evidence="2">Uncharacterized protein</fullName>
    </submittedName>
</protein>
<sequence>MSNKAKLIGIVISFILLLYASILDEGNAFNPVIIILLLIGLKDCITTLVTDLKYKKSK</sequence>
<evidence type="ECO:0000256" key="1">
    <source>
        <dbReference type="SAM" id="Phobius"/>
    </source>
</evidence>
<keyword evidence="3" id="KW-1185">Reference proteome</keyword>
<evidence type="ECO:0000313" key="3">
    <source>
        <dbReference type="Proteomes" id="UP001400965"/>
    </source>
</evidence>
<proteinExistence type="predicted"/>